<dbReference type="InterPro" id="IPR019109">
    <property type="entry name" value="MamF_MmsF"/>
</dbReference>
<proteinExistence type="predicted"/>
<protein>
    <submittedName>
        <fullName evidence="6">DUF4870 domain-containing protein</fullName>
    </submittedName>
</protein>
<keyword evidence="3 5" id="KW-1133">Transmembrane helix</keyword>
<sequence>MGDQNERIFAAAIYITSFFSTFIGPLIIWLLKKDESSLVDFHGREYLNFLISYTLYLIGAGILCIVLIGFLLLPIIGLLMTIFTIIGAIKAFDGQAYKIPFTIQFLKNV</sequence>
<keyword evidence="2 5" id="KW-0812">Transmembrane</keyword>
<organism evidence="6 7">
    <name type="scientific">Lederbergia citrisecunda</name>
    <dbReference type="NCBI Taxonomy" id="2833583"/>
    <lineage>
        <taxon>Bacteria</taxon>
        <taxon>Bacillati</taxon>
        <taxon>Bacillota</taxon>
        <taxon>Bacilli</taxon>
        <taxon>Bacillales</taxon>
        <taxon>Bacillaceae</taxon>
        <taxon>Lederbergia</taxon>
    </lineage>
</organism>
<dbReference type="AlphaFoldDB" id="A0A942TNI0"/>
<reference evidence="6 7" key="1">
    <citation type="submission" date="2021-05" db="EMBL/GenBank/DDBJ databases">
        <title>Novel Bacillus species.</title>
        <authorList>
            <person name="Liu G."/>
        </authorList>
    </citation>
    <scope>NUCLEOTIDE SEQUENCE [LARGE SCALE GENOMIC DNA]</scope>
    <source>
        <strain evidence="6 7">FJAT-49732</strain>
    </source>
</reference>
<dbReference type="EMBL" id="JAGYPJ010000001">
    <property type="protein sequence ID" value="MBS4199419.1"/>
    <property type="molecule type" value="Genomic_DNA"/>
</dbReference>
<comment type="caution">
    <text evidence="6">The sequence shown here is derived from an EMBL/GenBank/DDBJ whole genome shotgun (WGS) entry which is preliminary data.</text>
</comment>
<feature type="transmembrane region" description="Helical" evidence="5">
    <location>
        <begin position="51"/>
        <end position="80"/>
    </location>
</feature>
<accession>A0A942TNI0</accession>
<name>A0A942TNI0_9BACI</name>
<keyword evidence="7" id="KW-1185">Reference proteome</keyword>
<feature type="transmembrane region" description="Helical" evidence="5">
    <location>
        <begin position="12"/>
        <end position="31"/>
    </location>
</feature>
<gene>
    <name evidence="6" type="ORF">KHA93_07110</name>
</gene>
<evidence type="ECO:0000256" key="3">
    <source>
        <dbReference type="ARBA" id="ARBA00022989"/>
    </source>
</evidence>
<keyword evidence="4 5" id="KW-0472">Membrane</keyword>
<evidence type="ECO:0000256" key="4">
    <source>
        <dbReference type="ARBA" id="ARBA00023136"/>
    </source>
</evidence>
<evidence type="ECO:0000313" key="7">
    <source>
        <dbReference type="Proteomes" id="UP000682713"/>
    </source>
</evidence>
<dbReference type="Proteomes" id="UP000682713">
    <property type="component" value="Unassembled WGS sequence"/>
</dbReference>
<evidence type="ECO:0000256" key="2">
    <source>
        <dbReference type="ARBA" id="ARBA00022692"/>
    </source>
</evidence>
<evidence type="ECO:0000313" key="6">
    <source>
        <dbReference type="EMBL" id="MBS4199419.1"/>
    </source>
</evidence>
<evidence type="ECO:0000256" key="1">
    <source>
        <dbReference type="ARBA" id="ARBA00004141"/>
    </source>
</evidence>
<comment type="subcellular location">
    <subcellularLocation>
        <location evidence="1">Membrane</location>
        <topology evidence="1">Multi-pass membrane protein</topology>
    </subcellularLocation>
</comment>
<evidence type="ECO:0000256" key="5">
    <source>
        <dbReference type="SAM" id="Phobius"/>
    </source>
</evidence>
<dbReference type="Pfam" id="PF09685">
    <property type="entry name" value="MamF_MmsF"/>
    <property type="match status" value="1"/>
</dbReference>